<feature type="transmembrane region" description="Helical" evidence="6">
    <location>
        <begin position="446"/>
        <end position="467"/>
    </location>
</feature>
<dbReference type="InterPro" id="IPR011701">
    <property type="entry name" value="MFS"/>
</dbReference>
<dbReference type="Gene3D" id="1.20.1720.10">
    <property type="entry name" value="Multidrug resistance protein D"/>
    <property type="match status" value="1"/>
</dbReference>
<dbReference type="EMBL" id="BAAAHE010000009">
    <property type="protein sequence ID" value="GAA0612813.1"/>
    <property type="molecule type" value="Genomic_DNA"/>
</dbReference>
<dbReference type="PANTHER" id="PTHR23501">
    <property type="entry name" value="MAJOR FACILITATOR SUPERFAMILY"/>
    <property type="match status" value="1"/>
</dbReference>
<reference evidence="8 9" key="1">
    <citation type="journal article" date="2019" name="Int. J. Syst. Evol. Microbiol.">
        <title>The Global Catalogue of Microorganisms (GCM) 10K type strain sequencing project: providing services to taxonomists for standard genome sequencing and annotation.</title>
        <authorList>
            <consortium name="The Broad Institute Genomics Platform"/>
            <consortium name="The Broad Institute Genome Sequencing Center for Infectious Disease"/>
            <person name="Wu L."/>
            <person name="Ma J."/>
        </authorList>
    </citation>
    <scope>NUCLEOTIDE SEQUENCE [LARGE SCALE GENOMIC DNA]</scope>
    <source>
        <strain evidence="8 9">JCM 10671</strain>
    </source>
</reference>
<evidence type="ECO:0000313" key="8">
    <source>
        <dbReference type="EMBL" id="GAA0612813.1"/>
    </source>
</evidence>
<feature type="compositionally biased region" description="Low complexity" evidence="5">
    <location>
        <begin position="485"/>
        <end position="497"/>
    </location>
</feature>
<evidence type="ECO:0000256" key="3">
    <source>
        <dbReference type="ARBA" id="ARBA00022989"/>
    </source>
</evidence>
<evidence type="ECO:0000256" key="1">
    <source>
        <dbReference type="ARBA" id="ARBA00004651"/>
    </source>
</evidence>
<feature type="transmembrane region" description="Helical" evidence="6">
    <location>
        <begin position="254"/>
        <end position="277"/>
    </location>
</feature>
<dbReference type="Gene3D" id="1.20.1250.20">
    <property type="entry name" value="MFS general substrate transporter like domains"/>
    <property type="match status" value="1"/>
</dbReference>
<evidence type="ECO:0000256" key="4">
    <source>
        <dbReference type="ARBA" id="ARBA00023136"/>
    </source>
</evidence>
<evidence type="ECO:0000256" key="6">
    <source>
        <dbReference type="SAM" id="Phobius"/>
    </source>
</evidence>
<keyword evidence="4 6" id="KW-0472">Membrane</keyword>
<gene>
    <name evidence="8" type="ORF">GCM10009547_13440</name>
</gene>
<comment type="caution">
    <text evidence="8">The sequence shown here is derived from an EMBL/GenBank/DDBJ whole genome shotgun (WGS) entry which is preliminary data.</text>
</comment>
<dbReference type="InterPro" id="IPR020846">
    <property type="entry name" value="MFS_dom"/>
</dbReference>
<feature type="transmembrane region" description="Helical" evidence="6">
    <location>
        <begin position="90"/>
        <end position="111"/>
    </location>
</feature>
<name>A0ABN1GJE8_9ACTN</name>
<evidence type="ECO:0000256" key="2">
    <source>
        <dbReference type="ARBA" id="ARBA00022692"/>
    </source>
</evidence>
<dbReference type="PROSITE" id="PS50850">
    <property type="entry name" value="MFS"/>
    <property type="match status" value="1"/>
</dbReference>
<organism evidence="8 9">
    <name type="scientific">Sporichthya brevicatena</name>
    <dbReference type="NCBI Taxonomy" id="171442"/>
    <lineage>
        <taxon>Bacteria</taxon>
        <taxon>Bacillati</taxon>
        <taxon>Actinomycetota</taxon>
        <taxon>Actinomycetes</taxon>
        <taxon>Sporichthyales</taxon>
        <taxon>Sporichthyaceae</taxon>
        <taxon>Sporichthya</taxon>
    </lineage>
</organism>
<dbReference type="Pfam" id="PF07690">
    <property type="entry name" value="MFS_1"/>
    <property type="match status" value="1"/>
</dbReference>
<feature type="region of interest" description="Disordered" evidence="5">
    <location>
        <begin position="478"/>
        <end position="497"/>
    </location>
</feature>
<protein>
    <recommendedName>
        <fullName evidence="7">Major facilitator superfamily (MFS) profile domain-containing protein</fullName>
    </recommendedName>
</protein>
<evidence type="ECO:0000256" key="5">
    <source>
        <dbReference type="SAM" id="MobiDB-lite"/>
    </source>
</evidence>
<dbReference type="Proteomes" id="UP001500957">
    <property type="component" value="Unassembled WGS sequence"/>
</dbReference>
<feature type="transmembrane region" description="Helical" evidence="6">
    <location>
        <begin position="186"/>
        <end position="205"/>
    </location>
</feature>
<keyword evidence="2 6" id="KW-0812">Transmembrane</keyword>
<feature type="transmembrane region" description="Helical" evidence="6">
    <location>
        <begin position="37"/>
        <end position="53"/>
    </location>
</feature>
<feature type="transmembrane region" description="Helical" evidence="6">
    <location>
        <begin position="123"/>
        <end position="141"/>
    </location>
</feature>
<feature type="transmembrane region" description="Helical" evidence="6">
    <location>
        <begin position="217"/>
        <end position="233"/>
    </location>
</feature>
<evidence type="ECO:0000259" key="7">
    <source>
        <dbReference type="PROSITE" id="PS50850"/>
    </source>
</evidence>
<feature type="transmembrane region" description="Helical" evidence="6">
    <location>
        <begin position="289"/>
        <end position="306"/>
    </location>
</feature>
<evidence type="ECO:0000313" key="9">
    <source>
        <dbReference type="Proteomes" id="UP001500957"/>
    </source>
</evidence>
<feature type="transmembrane region" description="Helical" evidence="6">
    <location>
        <begin position="153"/>
        <end position="174"/>
    </location>
</feature>
<comment type="subcellular location">
    <subcellularLocation>
        <location evidence="1">Cell membrane</location>
        <topology evidence="1">Multi-pass membrane protein</topology>
    </subcellularLocation>
</comment>
<keyword evidence="9" id="KW-1185">Reference proteome</keyword>
<feature type="transmembrane region" description="Helical" evidence="6">
    <location>
        <begin position="343"/>
        <end position="367"/>
    </location>
</feature>
<dbReference type="PRINTS" id="PR01036">
    <property type="entry name" value="TCRTETB"/>
</dbReference>
<feature type="transmembrane region" description="Helical" evidence="6">
    <location>
        <begin position="318"/>
        <end position="337"/>
    </location>
</feature>
<feature type="transmembrane region" description="Helical" evidence="6">
    <location>
        <begin position="65"/>
        <end position="84"/>
    </location>
</feature>
<keyword evidence="3 6" id="KW-1133">Transmembrane helix</keyword>
<feature type="domain" description="Major facilitator superfamily (MFS) profile" evidence="7">
    <location>
        <begin position="1"/>
        <end position="469"/>
    </location>
</feature>
<proteinExistence type="predicted"/>
<sequence length="497" mass="50005">MVGLLLGVLLGALDGTMVAVALPTIVGDLGGVEDTHWVVTAYLLTATASTLLYGRVSDLFGRKPVFLAAIGLFLAGSTLCALAPGMGTLAAARALQGLGGGGLLTLALAVIADVVPARDRAKYQGLFGAVFGLASVLGPVIGGPVVDAAGWRWLFLLNLPVGAVVLALVLTQLPLPVRRREHALDLRGAALLAGAVGCFLCWITRGQEVGWADPQSWLLGVGAAVLAPAFVVSQRSAPEPVLPLGLFRNPAFALTGAVAFCVGAAMFAAILFIPLVLQLVQDRSATASGLMLTAMTTGLLISSVGVGRAVSRTGRHKAPPVAGTVLITVAMLALTRLDPATSAAYTVTALTLLGLGIGLVSPVLVAVAQSSVDVRDLGIATASVSFFRNLGGTVGSAVGVAVLTHRLNDAALDVDQVSTLPEQVDALPAAAQEAYALAFAEAATGVFWVAAAVGAVAVVLAALTPALTLSQVAAEEPGDQYVPGTSTSAAAPTSPAS</sequence>
<accession>A0ABN1GJE8</accession>
<dbReference type="SUPFAM" id="SSF103473">
    <property type="entry name" value="MFS general substrate transporter"/>
    <property type="match status" value="1"/>
</dbReference>
<dbReference type="InterPro" id="IPR036259">
    <property type="entry name" value="MFS_trans_sf"/>
</dbReference>
<dbReference type="PANTHER" id="PTHR23501:SF197">
    <property type="entry name" value="COMD"/>
    <property type="match status" value="1"/>
</dbReference>